<dbReference type="PANTHER" id="PTHR12677">
    <property type="entry name" value="GOLGI APPARATUS MEMBRANE PROTEIN TVP38-RELATED"/>
    <property type="match status" value="1"/>
</dbReference>
<feature type="transmembrane region" description="Helical" evidence="6">
    <location>
        <begin position="152"/>
        <end position="177"/>
    </location>
</feature>
<keyword evidence="4 6" id="KW-1133">Transmembrane helix</keyword>
<feature type="transmembrane region" description="Helical" evidence="6">
    <location>
        <begin position="184"/>
        <end position="202"/>
    </location>
</feature>
<evidence type="ECO:0000256" key="5">
    <source>
        <dbReference type="ARBA" id="ARBA00023136"/>
    </source>
</evidence>
<dbReference type="GO" id="GO:0005886">
    <property type="term" value="C:plasma membrane"/>
    <property type="evidence" value="ECO:0007669"/>
    <property type="project" value="UniProtKB-SubCell"/>
</dbReference>
<feature type="transmembrane region" description="Helical" evidence="6">
    <location>
        <begin position="62"/>
        <end position="87"/>
    </location>
</feature>
<organism evidence="8 9">
    <name type="scientific">Allomesorhizobium camelthorni</name>
    <dbReference type="NCBI Taxonomy" id="475069"/>
    <lineage>
        <taxon>Bacteria</taxon>
        <taxon>Pseudomonadati</taxon>
        <taxon>Pseudomonadota</taxon>
        <taxon>Alphaproteobacteria</taxon>
        <taxon>Hyphomicrobiales</taxon>
        <taxon>Phyllobacteriaceae</taxon>
        <taxon>Allomesorhizobium</taxon>
    </lineage>
</organism>
<comment type="subcellular location">
    <subcellularLocation>
        <location evidence="1 6">Cell membrane</location>
        <topology evidence="1 6">Multi-pass membrane protein</topology>
    </subcellularLocation>
</comment>
<keyword evidence="2 6" id="KW-1003">Cell membrane</keyword>
<name>A0A6G4WEC7_9HYPH</name>
<gene>
    <name evidence="8" type="ORF">G6N73_18370</name>
</gene>
<evidence type="ECO:0000256" key="6">
    <source>
        <dbReference type="RuleBase" id="RU366058"/>
    </source>
</evidence>
<keyword evidence="5 6" id="KW-0472">Membrane</keyword>
<keyword evidence="9" id="KW-1185">Reference proteome</keyword>
<proteinExistence type="inferred from homology"/>
<dbReference type="InterPro" id="IPR015414">
    <property type="entry name" value="TMEM64"/>
</dbReference>
<feature type="transmembrane region" description="Helical" evidence="6">
    <location>
        <begin position="230"/>
        <end position="251"/>
    </location>
</feature>
<evidence type="ECO:0000256" key="4">
    <source>
        <dbReference type="ARBA" id="ARBA00022989"/>
    </source>
</evidence>
<dbReference type="RefSeq" id="WP_165030149.1">
    <property type="nucleotide sequence ID" value="NZ_JAAKZF010000026.1"/>
</dbReference>
<dbReference type="Pfam" id="PF09335">
    <property type="entry name" value="VTT_dom"/>
    <property type="match status" value="1"/>
</dbReference>
<dbReference type="EMBL" id="JAAKZF010000026">
    <property type="protein sequence ID" value="NGO53111.1"/>
    <property type="molecule type" value="Genomic_DNA"/>
</dbReference>
<evidence type="ECO:0000259" key="7">
    <source>
        <dbReference type="Pfam" id="PF09335"/>
    </source>
</evidence>
<feature type="domain" description="VTT" evidence="7">
    <location>
        <begin position="90"/>
        <end position="204"/>
    </location>
</feature>
<dbReference type="Proteomes" id="UP001642900">
    <property type="component" value="Unassembled WGS sequence"/>
</dbReference>
<evidence type="ECO:0000313" key="9">
    <source>
        <dbReference type="Proteomes" id="UP001642900"/>
    </source>
</evidence>
<accession>A0A6G4WEC7</accession>
<sequence>MATEAVATSMAEDGKGRKPVAKRWRFMPLLLIAAGLGLGYAMGWHRYLTLDFLADSRLALKAFVSANPIAAPLGFTLLYAAAVAFSFPAASVLTIFSGFLFGWLFGGVLAIIGATVGATILFLAARTAFGGFLRERVGGAAARLSQGFERDAFSYLLVLRIAPFIPFFVVNIAPAVFNVRVRTFVVATLIGILPGAFAYAWLGQGVDSVLVAARRAGREVAVGDLVTPEITIAFAALALVAALAAVVRKFWMRAG</sequence>
<protein>
    <recommendedName>
        <fullName evidence="6">TVP38/TMEM64 family membrane protein</fullName>
    </recommendedName>
</protein>
<feature type="transmembrane region" description="Helical" evidence="6">
    <location>
        <begin position="24"/>
        <end position="42"/>
    </location>
</feature>
<keyword evidence="3 6" id="KW-0812">Transmembrane</keyword>
<evidence type="ECO:0000313" key="8">
    <source>
        <dbReference type="EMBL" id="NGO53111.1"/>
    </source>
</evidence>
<evidence type="ECO:0000256" key="3">
    <source>
        <dbReference type="ARBA" id="ARBA00022692"/>
    </source>
</evidence>
<evidence type="ECO:0000256" key="1">
    <source>
        <dbReference type="ARBA" id="ARBA00004651"/>
    </source>
</evidence>
<comment type="similarity">
    <text evidence="6">Belongs to the TVP38/TMEM64 family.</text>
</comment>
<feature type="transmembrane region" description="Helical" evidence="6">
    <location>
        <begin position="99"/>
        <end position="125"/>
    </location>
</feature>
<dbReference type="PANTHER" id="PTHR12677:SF59">
    <property type="entry name" value="GOLGI APPARATUS MEMBRANE PROTEIN TVP38-RELATED"/>
    <property type="match status" value="1"/>
</dbReference>
<evidence type="ECO:0000256" key="2">
    <source>
        <dbReference type="ARBA" id="ARBA00022475"/>
    </source>
</evidence>
<reference evidence="8 9" key="1">
    <citation type="submission" date="2020-02" db="EMBL/GenBank/DDBJ databases">
        <title>Genome sequence of strain CCNWXJ40-4.</title>
        <authorList>
            <person name="Gao J."/>
            <person name="Sun J."/>
        </authorList>
    </citation>
    <scope>NUCLEOTIDE SEQUENCE [LARGE SCALE GENOMIC DNA]</scope>
    <source>
        <strain evidence="8 9">CCNWXJ 40-4</strain>
    </source>
</reference>
<comment type="caution">
    <text evidence="8">The sequence shown here is derived from an EMBL/GenBank/DDBJ whole genome shotgun (WGS) entry which is preliminary data.</text>
</comment>
<dbReference type="AlphaFoldDB" id="A0A6G4WEC7"/>
<dbReference type="InterPro" id="IPR032816">
    <property type="entry name" value="VTT_dom"/>
</dbReference>